<sequence length="1376" mass="149342">MSFSSFILAVSNLDIESKVSLHYQAPWHQQHNVFHHCTRPPCLEELHRNARLSLRALHRGERWSSSQNRVTISISVAPPMPTFPSPHSIRRQQRSRLARAVSTVHCENIPYQPLRGQLSSNGEGEGGEVSGGHRAKASAPNASSTQEKQTNWSKENGPQADQKTTADSHAISSCIIPINVTGVGFDREASARCSLVHSQSVLQRRRKLRRRKTITGIPKRVHQDIDSDESPVARERTVIIHTNPHQLSLCQEDLSISSRLHHTRDSGCQTDDFLIASAPSRRRIRAQRGHQGIPTSLSHSTGNISSLGDQSDSTYTSAAAHGGRLRSRSLPREGGQDFIPPGPSPRMKMMMMKDEEESTDDQAAPEPLQLGSLKSPEHSWMERGRSRLPRKADMGSCEISSSSDTFSSPIHSVSTTGVLGSHVDHKEDHQSSSGNWSGSSSTCPSQTSETIPPPSSPPLTGSSHCDSELSLNTVPNATDEGFSLDPSYHSDLRPQGQGQRSSSFTSSATDQLDDAGVSTASEGEWTYPPDQDQTDPDQDTDQTQNLSQSHGVAQEYSSNQRLEDQACFGDKTSHTEKEPSSHYPSDTEGFYSSSVHFGECNQSYRGYMYNYADPGPDCSQSNTVAAPLSHGVYPQPSADFRAGTMTLGRACRPLRKPKIKPPPPKRTSSLKETSCRVDVGTDTQADQDQPKTVNEQDLTLSSADMKLDLDLELEGAPEPLQTSCLVAEPLGTWGMGLSETVDIVEPMSFSSADTHSFKDEGAVQSDYADLWLHNSELKSNNGEYTSMSNSSTATGTTVMECIKSPDSSSSSTETQTQALAPASETRPSSPPLPPGDFKLGSPEKLAGLASPSSGYSSQSETPTSTLPSSSAAFFPGPLSPSTGKRKPKVPERKSSLSSLQHFPRDGVSISSGYKRDPEFPPPPSQLDLNVLHGGYVRHTLSHRTHHMHTLHYTKHRVANVLNTGTNSNLLAITPSTLRSVQLHSVSQSATTADQETATGIETATRPKCPPSSSTLAPPPISTRPLPPRRPPPRPQCHDHTSSPEHSQPTPPGRHPDGPPSYESLLLRQDRYGPGTFWAMTEAFDRITIHPQLTNLLGGPTQTQGPGLVQSKCLVPQWRHRMLCTADSTPSDNSLSPLTDDTKVDDDIIITSPNKTRTTEDLFAMIHRSKRKVLGRKDSGDLNIKSRLCPPAVTAGNISTVIIPPAPPLNIPVSLATAAGSQRAPVPIYRSAKKSTTSNEEFKLLLLKKGSRSDSSYRMSATEILKSPITPKIPGDSLQEGSVRQAEEPLATFQEPPISSLDPIQIPGLFPRANSESFTPKTLPMSAASRQGRSRIPPVANSSRYSTRSRLYTAPMQAISEGETENSDGSPHDDRSS</sequence>
<feature type="compositionally biased region" description="Polar residues" evidence="1">
    <location>
        <begin position="140"/>
        <end position="168"/>
    </location>
</feature>
<dbReference type="Ensembl" id="ENSENLT00000036951.1">
    <property type="protein sequence ID" value="ENSENLP00000035993.1"/>
    <property type="gene ID" value="ENSENLG00000015661.1"/>
</dbReference>
<feature type="compositionally biased region" description="Polar residues" evidence="1">
    <location>
        <begin position="545"/>
        <end position="560"/>
    </location>
</feature>
<feature type="region of interest" description="Disordered" evidence="1">
    <location>
        <begin position="651"/>
        <end position="676"/>
    </location>
</feature>
<dbReference type="InterPro" id="IPR024845">
    <property type="entry name" value="NHS-like"/>
</dbReference>
<proteinExistence type="predicted"/>
<protein>
    <submittedName>
        <fullName evidence="2">Nance-Horan syndrome b (congenital cataracts and dental anomalies)</fullName>
    </submittedName>
</protein>
<evidence type="ECO:0000256" key="1">
    <source>
        <dbReference type="SAM" id="MobiDB-lite"/>
    </source>
</evidence>
<organism evidence="2 3">
    <name type="scientific">Echeneis naucrates</name>
    <name type="common">Live sharksucker</name>
    <dbReference type="NCBI Taxonomy" id="173247"/>
    <lineage>
        <taxon>Eukaryota</taxon>
        <taxon>Metazoa</taxon>
        <taxon>Chordata</taxon>
        <taxon>Craniata</taxon>
        <taxon>Vertebrata</taxon>
        <taxon>Euteleostomi</taxon>
        <taxon>Actinopterygii</taxon>
        <taxon>Neopterygii</taxon>
        <taxon>Teleostei</taxon>
        <taxon>Neoteleostei</taxon>
        <taxon>Acanthomorphata</taxon>
        <taxon>Carangaria</taxon>
        <taxon>Carangiformes</taxon>
        <taxon>Echeneidae</taxon>
        <taxon>Echeneis</taxon>
    </lineage>
</organism>
<feature type="region of interest" description="Disordered" evidence="1">
    <location>
        <begin position="1303"/>
        <end position="1376"/>
    </location>
</feature>
<feature type="region of interest" description="Disordered" evidence="1">
    <location>
        <begin position="284"/>
        <end position="587"/>
    </location>
</feature>
<evidence type="ECO:0000313" key="3">
    <source>
        <dbReference type="Proteomes" id="UP000472264"/>
    </source>
</evidence>
<reference evidence="2" key="2">
    <citation type="submission" date="2025-08" db="UniProtKB">
        <authorList>
            <consortium name="Ensembl"/>
        </authorList>
    </citation>
    <scope>IDENTIFICATION</scope>
</reference>
<dbReference type="GO" id="GO:0002088">
    <property type="term" value="P:lens development in camera-type eye"/>
    <property type="evidence" value="ECO:0007669"/>
    <property type="project" value="TreeGrafter"/>
</dbReference>
<dbReference type="PANTHER" id="PTHR23039:SF10">
    <property type="entry name" value="NANCE-HORAN SYNDROME PROTEIN ISOFORM X1"/>
    <property type="match status" value="1"/>
</dbReference>
<accession>A0A665VWR9</accession>
<feature type="compositionally biased region" description="Basic and acidic residues" evidence="1">
    <location>
        <begin position="375"/>
        <end position="393"/>
    </location>
</feature>
<dbReference type="Proteomes" id="UP000472264">
    <property type="component" value="Chromosome 3"/>
</dbReference>
<feature type="compositionally biased region" description="Polar residues" evidence="1">
    <location>
        <begin position="293"/>
        <end position="317"/>
    </location>
</feature>
<feature type="compositionally biased region" description="Low complexity" evidence="1">
    <location>
        <begin position="431"/>
        <end position="450"/>
    </location>
</feature>
<feature type="compositionally biased region" description="Low complexity" evidence="1">
    <location>
        <begin position="1341"/>
        <end position="1352"/>
    </location>
</feature>
<dbReference type="GO" id="GO:0030154">
    <property type="term" value="P:cell differentiation"/>
    <property type="evidence" value="ECO:0007669"/>
    <property type="project" value="TreeGrafter"/>
</dbReference>
<feature type="compositionally biased region" description="Low complexity" evidence="1">
    <location>
        <begin position="856"/>
        <end position="870"/>
    </location>
</feature>
<feature type="compositionally biased region" description="Polar residues" evidence="1">
    <location>
        <begin position="496"/>
        <end position="510"/>
    </location>
</feature>
<reference evidence="2" key="3">
    <citation type="submission" date="2025-09" db="UniProtKB">
        <authorList>
            <consortium name="Ensembl"/>
        </authorList>
    </citation>
    <scope>IDENTIFICATION</scope>
</reference>
<reference evidence="2" key="1">
    <citation type="submission" date="2021-04" db="EMBL/GenBank/DDBJ databases">
        <authorList>
            <consortium name="Wellcome Sanger Institute Data Sharing"/>
        </authorList>
    </citation>
    <scope>NUCLEOTIDE SEQUENCE [LARGE SCALE GENOMIC DNA]</scope>
</reference>
<feature type="region of interest" description="Disordered" evidence="1">
    <location>
        <begin position="112"/>
        <end position="168"/>
    </location>
</feature>
<name>A0A665VWR9_ECHNA</name>
<feature type="region of interest" description="Disordered" evidence="1">
    <location>
        <begin position="984"/>
        <end position="1064"/>
    </location>
</feature>
<feature type="region of interest" description="Disordered" evidence="1">
    <location>
        <begin position="801"/>
        <end position="924"/>
    </location>
</feature>
<feature type="compositionally biased region" description="Polar residues" evidence="1">
    <location>
        <begin position="984"/>
        <end position="1001"/>
    </location>
</feature>
<evidence type="ECO:0000313" key="2">
    <source>
        <dbReference type="Ensembl" id="ENSENLP00000035993.1"/>
    </source>
</evidence>
<feature type="compositionally biased region" description="Low complexity" evidence="1">
    <location>
        <begin position="396"/>
        <end position="412"/>
    </location>
</feature>
<keyword evidence="3" id="KW-1185">Reference proteome</keyword>
<feature type="compositionally biased region" description="Basic and acidic residues" evidence="1">
    <location>
        <begin position="571"/>
        <end position="580"/>
    </location>
</feature>
<feature type="compositionally biased region" description="Pro residues" evidence="1">
    <location>
        <begin position="1016"/>
        <end position="1034"/>
    </location>
</feature>
<dbReference type="Pfam" id="PF15273">
    <property type="entry name" value="NHS"/>
    <property type="match status" value="3"/>
</dbReference>
<dbReference type="PANTHER" id="PTHR23039">
    <property type="entry name" value="NANCE-HORAN SYNDROME PROTEIN"/>
    <property type="match status" value="1"/>
</dbReference>